<dbReference type="AlphaFoldDB" id="B0VIR9"/>
<reference evidence="14 15" key="1">
    <citation type="journal article" date="2008" name="J. Bacteriol.">
        <title>'Candidatus Cloacamonas acidaminovorans': genome sequence reconstruction provides a first glimpse of a new bacterial division.</title>
        <authorList>
            <person name="Pelletier E."/>
            <person name="Kreimeyer A."/>
            <person name="Bocs S."/>
            <person name="Rouy Z."/>
            <person name="Gyapay G."/>
            <person name="Chouari R."/>
            <person name="Riviere D."/>
            <person name="Ganesan A."/>
            <person name="Daegelen P."/>
            <person name="Sghir A."/>
            <person name="Cohen G.N."/>
            <person name="Medigue C."/>
            <person name="Weissenbach J."/>
            <person name="Le Paslier D."/>
        </authorList>
    </citation>
    <scope>NUCLEOTIDE SEQUENCE [LARGE SCALE GENOMIC DNA]</scope>
    <source>
        <strain evidence="15">Evry</strain>
    </source>
</reference>
<keyword evidence="2 10" id="KW-0813">Transport</keyword>
<keyword evidence="4 10" id="KW-0812">Transmembrane</keyword>
<dbReference type="InterPro" id="IPR037066">
    <property type="entry name" value="Plug_dom_sf"/>
</dbReference>
<gene>
    <name evidence="14" type="ordered locus">CLOAM0065</name>
</gene>
<dbReference type="Gene3D" id="2.40.170.20">
    <property type="entry name" value="TonB-dependent receptor, beta-barrel domain"/>
    <property type="match status" value="1"/>
</dbReference>
<dbReference type="InterPro" id="IPR000531">
    <property type="entry name" value="Beta-barrel_TonB"/>
</dbReference>
<dbReference type="eggNOG" id="COG4206">
    <property type="taxonomic scope" value="Bacteria"/>
</dbReference>
<keyword evidence="8" id="KW-0675">Receptor</keyword>
<keyword evidence="7 10" id="KW-0472">Membrane</keyword>
<organism evidence="14 15">
    <name type="scientific">Cloacimonas acidaminovorans (strain Evry)</name>
    <dbReference type="NCBI Taxonomy" id="459349"/>
    <lineage>
        <taxon>Bacteria</taxon>
        <taxon>Pseudomonadati</taxon>
        <taxon>Candidatus Cloacimonadota</taxon>
        <taxon>Candidatus Cloacimonadia</taxon>
        <taxon>Candidatus Cloacimonadales</taxon>
        <taxon>Candidatus Cloacimonadaceae</taxon>
        <taxon>Candidatus Cloacimonas</taxon>
    </lineage>
</organism>
<evidence type="ECO:0000256" key="11">
    <source>
        <dbReference type="RuleBase" id="RU003357"/>
    </source>
</evidence>
<evidence type="ECO:0000313" key="15">
    <source>
        <dbReference type="Proteomes" id="UP000002019"/>
    </source>
</evidence>
<keyword evidence="15" id="KW-1185">Reference proteome</keyword>
<dbReference type="SUPFAM" id="SSF49464">
    <property type="entry name" value="Carboxypeptidase regulatory domain-like"/>
    <property type="match status" value="1"/>
</dbReference>
<comment type="subcellular location">
    <subcellularLocation>
        <location evidence="1 10">Cell outer membrane</location>
        <topology evidence="1 10">Multi-pass membrane protein</topology>
    </subcellularLocation>
</comment>
<dbReference type="PANTHER" id="PTHR30069">
    <property type="entry name" value="TONB-DEPENDENT OUTER MEMBRANE RECEPTOR"/>
    <property type="match status" value="1"/>
</dbReference>
<dbReference type="EMBL" id="CU466930">
    <property type="protein sequence ID" value="CAO79979.1"/>
    <property type="molecule type" value="Genomic_DNA"/>
</dbReference>
<evidence type="ECO:0000313" key="14">
    <source>
        <dbReference type="EMBL" id="CAO79979.1"/>
    </source>
</evidence>
<dbReference type="GO" id="GO:0009279">
    <property type="term" value="C:cell outer membrane"/>
    <property type="evidence" value="ECO:0007669"/>
    <property type="project" value="UniProtKB-SubCell"/>
</dbReference>
<dbReference type="HOGENOM" id="CLU_385755_0_0_0"/>
<keyword evidence="6 11" id="KW-0798">TonB box</keyword>
<evidence type="ECO:0000256" key="6">
    <source>
        <dbReference type="ARBA" id="ARBA00023077"/>
    </source>
</evidence>
<feature type="domain" description="TonB-dependent receptor plug" evidence="13">
    <location>
        <begin position="129"/>
        <end position="218"/>
    </location>
</feature>
<accession>B0VIR9</accession>
<evidence type="ECO:0000256" key="5">
    <source>
        <dbReference type="ARBA" id="ARBA00022729"/>
    </source>
</evidence>
<dbReference type="Pfam" id="PF00593">
    <property type="entry name" value="TonB_dep_Rec_b-barrel"/>
    <property type="match status" value="1"/>
</dbReference>
<dbReference type="RefSeq" id="WP_015423840.1">
    <property type="nucleotide sequence ID" value="NC_020449.1"/>
</dbReference>
<name>B0VIR9_CLOAI</name>
<dbReference type="InterPro" id="IPR012910">
    <property type="entry name" value="Plug_dom"/>
</dbReference>
<keyword evidence="5" id="KW-0732">Signal</keyword>
<dbReference type="InterPro" id="IPR008969">
    <property type="entry name" value="CarboxyPept-like_regulatory"/>
</dbReference>
<dbReference type="SUPFAM" id="SSF56935">
    <property type="entry name" value="Porins"/>
    <property type="match status" value="1"/>
</dbReference>
<keyword evidence="3 10" id="KW-1134">Transmembrane beta strand</keyword>
<feature type="domain" description="TonB-dependent receptor-like beta-barrel" evidence="12">
    <location>
        <begin position="331"/>
        <end position="690"/>
    </location>
</feature>
<evidence type="ECO:0000256" key="4">
    <source>
        <dbReference type="ARBA" id="ARBA00022692"/>
    </source>
</evidence>
<proteinExistence type="inferred from homology"/>
<evidence type="ECO:0000256" key="1">
    <source>
        <dbReference type="ARBA" id="ARBA00004571"/>
    </source>
</evidence>
<dbReference type="KEGG" id="caci:CLOAM0065"/>
<protein>
    <recommendedName>
        <fullName evidence="16">TonB-dependent receptor plug domain-containing protein</fullName>
    </recommendedName>
</protein>
<comment type="similarity">
    <text evidence="10 11">Belongs to the TonB-dependent receptor family.</text>
</comment>
<dbReference type="Pfam" id="PF07715">
    <property type="entry name" value="Plug"/>
    <property type="match status" value="1"/>
</dbReference>
<keyword evidence="9 10" id="KW-0998">Cell outer membrane</keyword>
<dbReference type="GO" id="GO:0044718">
    <property type="term" value="P:siderophore transmembrane transport"/>
    <property type="evidence" value="ECO:0007669"/>
    <property type="project" value="TreeGrafter"/>
</dbReference>
<dbReference type="PROSITE" id="PS52016">
    <property type="entry name" value="TONB_DEPENDENT_REC_3"/>
    <property type="match status" value="1"/>
</dbReference>
<evidence type="ECO:0000259" key="12">
    <source>
        <dbReference type="Pfam" id="PF00593"/>
    </source>
</evidence>
<sequence length="716" mass="81303">MQFLRFFTVFFILLAFFAMLNGIKVTGIVTDEENKPVEAVRLISGKKTTLSKQNGNFTIEITDSLQVSRLGYKKQVLSIQEVIALPKTASGIQIRLQSEPVQLSTYRVFAYLSEENISPADVVTLPIDPDKHYSSASELISQTASFQNYGTQLKGEIAEINILGNISRHTLVLLDGIAMNTLGEPFDFSRLNLDNIESIEVVKNNASVYGGSSAIGGIIMITTKQGSALKKNLESKTEIGSYGYLLQQISLSGISSQNSYRLCLNAYNADNDFPIPKGDLIPEDSANKRKNNSKQQLSFSGAYSTHLSKLLMSISTDYLTFQRELPGPLNFADLYYKAFLEGSSLRPQIRFSANFGNFTWQSNNWLLKDETVYDNTQSLIEGFSQKYKQKNDNYGIKQSLSYNKNSLQASLSGEYVYNRYRYQDLINPFQGKIDYVRNQLAFSLKLNQQKEFAWLILNNGLVGRYDYIDGEDEFSGRLEFSLRNWGTKYLETGATIGNSFALPTPYDLYWKGDSQTLGNPNLKSEKATGYQIWLKGNIPQATLKATFHQNTIKNLIQWRQVQMYGPVWKPMNIGRAEIRNLELEGNYQPLEQLEFTASAVFTKAKDTTYYSFAEAPKLMYRPETLYSLAIDYQPGIFHFWTKYSYTGKQWITPDNLIDPISAYALVDCGISLHWQKGNWKFTPAFTVKNLTDENYMVHAYVPEPGRTFYATLQLNR</sequence>
<evidence type="ECO:0000256" key="8">
    <source>
        <dbReference type="ARBA" id="ARBA00023170"/>
    </source>
</evidence>
<evidence type="ECO:0000256" key="3">
    <source>
        <dbReference type="ARBA" id="ARBA00022452"/>
    </source>
</evidence>
<dbReference type="OrthoDB" id="9764669at2"/>
<evidence type="ECO:0000256" key="2">
    <source>
        <dbReference type="ARBA" id="ARBA00022448"/>
    </source>
</evidence>
<evidence type="ECO:0008006" key="16">
    <source>
        <dbReference type="Google" id="ProtNLM"/>
    </source>
</evidence>
<dbReference type="Proteomes" id="UP000002019">
    <property type="component" value="Chromosome"/>
</dbReference>
<evidence type="ECO:0000256" key="9">
    <source>
        <dbReference type="ARBA" id="ARBA00023237"/>
    </source>
</evidence>
<evidence type="ECO:0000259" key="13">
    <source>
        <dbReference type="Pfam" id="PF07715"/>
    </source>
</evidence>
<dbReference type="Gene3D" id="2.170.130.10">
    <property type="entry name" value="TonB-dependent receptor, plug domain"/>
    <property type="match status" value="1"/>
</dbReference>
<dbReference type="GO" id="GO:0015344">
    <property type="term" value="F:siderophore uptake transmembrane transporter activity"/>
    <property type="evidence" value="ECO:0007669"/>
    <property type="project" value="TreeGrafter"/>
</dbReference>
<dbReference type="InterPro" id="IPR036942">
    <property type="entry name" value="Beta-barrel_TonB_sf"/>
</dbReference>
<dbReference type="PANTHER" id="PTHR30069:SF29">
    <property type="entry name" value="HEMOGLOBIN AND HEMOGLOBIN-HAPTOGLOBIN-BINDING PROTEIN 1-RELATED"/>
    <property type="match status" value="1"/>
</dbReference>
<evidence type="ECO:0000256" key="10">
    <source>
        <dbReference type="PROSITE-ProRule" id="PRU01360"/>
    </source>
</evidence>
<dbReference type="STRING" id="459349.CLOAM0065"/>
<evidence type="ECO:0000256" key="7">
    <source>
        <dbReference type="ARBA" id="ARBA00023136"/>
    </source>
</evidence>
<dbReference type="InterPro" id="IPR039426">
    <property type="entry name" value="TonB-dep_rcpt-like"/>
</dbReference>